<evidence type="ECO:0000313" key="2">
    <source>
        <dbReference type="EMBL" id="AOJ11294.1"/>
    </source>
</evidence>
<evidence type="ECO:0000313" key="3">
    <source>
        <dbReference type="Proteomes" id="UP000067711"/>
    </source>
</evidence>
<feature type="domain" description="TfuA-like core" evidence="1">
    <location>
        <begin position="52"/>
        <end position="170"/>
    </location>
</feature>
<proteinExistence type="predicted"/>
<sequence>MTCHIFVGPTAFGLPNRLFAHPDLVMHGPAARGDIRALSGALLPGASVALIDGRFGDVPSVAHWEILEMLDSGVRVFGLSSMGAIRAAELHRYGMTPYGSVAQRFVDDPDLPDDEVMMLHSPRPPYAPISEPLVHLRECANHLVARELLADEQAARIVDGLRERWFGDRTWETLIEWVARQGVDTSAVLPALDDPQRFRVKSRDLEHFLHDEPWAN</sequence>
<dbReference type="InterPro" id="IPR012924">
    <property type="entry name" value="TfuA_core"/>
</dbReference>
<protein>
    <recommendedName>
        <fullName evidence="1">TfuA-like core domain-containing protein</fullName>
    </recommendedName>
</protein>
<dbReference type="Pfam" id="PF07812">
    <property type="entry name" value="TfuA"/>
    <property type="match status" value="1"/>
</dbReference>
<dbReference type="RefSeq" id="WP_066495286.1">
    <property type="nucleotide sequence ID" value="NZ_CP013389.1"/>
</dbReference>
<dbReference type="Proteomes" id="UP000067711">
    <property type="component" value="Chromosome 1"/>
</dbReference>
<reference evidence="2 3" key="1">
    <citation type="submission" date="2015-12" db="EMBL/GenBank/DDBJ databases">
        <title>Diversity of Burkholderia near neighbor genomes.</title>
        <authorList>
            <person name="Sahl J."/>
            <person name="Wagner D."/>
            <person name="Keim P."/>
        </authorList>
    </citation>
    <scope>NUCLEOTIDE SEQUENCE [LARGE SCALE GENOMIC DNA]</scope>
    <source>
        <strain evidence="2 3">BDU8</strain>
    </source>
</reference>
<dbReference type="AlphaFoldDB" id="A0A1B4G5V1"/>
<name>A0A1B4G5V1_9BURK</name>
<gene>
    <name evidence="2" type="ORF">WS71_29865</name>
</gene>
<evidence type="ECO:0000259" key="1">
    <source>
        <dbReference type="Pfam" id="PF07812"/>
    </source>
</evidence>
<organism evidence="2 3">
    <name type="scientific">Burkholderia mayonis</name>
    <dbReference type="NCBI Taxonomy" id="1385591"/>
    <lineage>
        <taxon>Bacteria</taxon>
        <taxon>Pseudomonadati</taxon>
        <taxon>Pseudomonadota</taxon>
        <taxon>Betaproteobacteria</taxon>
        <taxon>Burkholderiales</taxon>
        <taxon>Burkholderiaceae</taxon>
        <taxon>Burkholderia</taxon>
        <taxon>pseudomallei group</taxon>
    </lineage>
</organism>
<accession>A0A1B4G5V1</accession>
<dbReference type="EMBL" id="CP013389">
    <property type="protein sequence ID" value="AOJ11294.1"/>
    <property type="molecule type" value="Genomic_DNA"/>
</dbReference>